<feature type="signal peptide" evidence="2">
    <location>
        <begin position="1"/>
        <end position="22"/>
    </location>
</feature>
<dbReference type="Proteomes" id="UP001209540">
    <property type="component" value="Unassembled WGS sequence"/>
</dbReference>
<organism evidence="3 4">
    <name type="scientific">Phascolomyces articulosus</name>
    <dbReference type="NCBI Taxonomy" id="60185"/>
    <lineage>
        <taxon>Eukaryota</taxon>
        <taxon>Fungi</taxon>
        <taxon>Fungi incertae sedis</taxon>
        <taxon>Mucoromycota</taxon>
        <taxon>Mucoromycotina</taxon>
        <taxon>Mucoromycetes</taxon>
        <taxon>Mucorales</taxon>
        <taxon>Lichtheimiaceae</taxon>
        <taxon>Phascolomyces</taxon>
    </lineage>
</organism>
<keyword evidence="2" id="KW-0732">Signal</keyword>
<dbReference type="EMBL" id="JAIXMP010000033">
    <property type="protein sequence ID" value="KAI9250256.1"/>
    <property type="molecule type" value="Genomic_DNA"/>
</dbReference>
<dbReference type="AlphaFoldDB" id="A0AAD5K1Z7"/>
<comment type="caution">
    <text evidence="3">The sequence shown here is derived from an EMBL/GenBank/DDBJ whole genome shotgun (WGS) entry which is preliminary data.</text>
</comment>
<evidence type="ECO:0000256" key="2">
    <source>
        <dbReference type="SAM" id="SignalP"/>
    </source>
</evidence>
<evidence type="ECO:0000313" key="4">
    <source>
        <dbReference type="Proteomes" id="UP001209540"/>
    </source>
</evidence>
<feature type="transmembrane region" description="Helical" evidence="1">
    <location>
        <begin position="110"/>
        <end position="129"/>
    </location>
</feature>
<name>A0AAD5K1Z7_9FUNG</name>
<keyword evidence="1" id="KW-1133">Transmembrane helix</keyword>
<evidence type="ECO:0000313" key="3">
    <source>
        <dbReference type="EMBL" id="KAI9250256.1"/>
    </source>
</evidence>
<keyword evidence="4" id="KW-1185">Reference proteome</keyword>
<gene>
    <name evidence="3" type="ORF">BDA99DRAFT_215095</name>
</gene>
<feature type="transmembrane region" description="Helical" evidence="1">
    <location>
        <begin position="53"/>
        <end position="73"/>
    </location>
</feature>
<keyword evidence="1" id="KW-0812">Transmembrane</keyword>
<feature type="transmembrane region" description="Helical" evidence="1">
    <location>
        <begin position="79"/>
        <end position="98"/>
    </location>
</feature>
<accession>A0AAD5K1Z7</accession>
<keyword evidence="1" id="KW-0472">Membrane</keyword>
<reference evidence="3" key="1">
    <citation type="journal article" date="2022" name="IScience">
        <title>Evolution of zygomycete secretomes and the origins of terrestrial fungal ecologies.</title>
        <authorList>
            <person name="Chang Y."/>
            <person name="Wang Y."/>
            <person name="Mondo S."/>
            <person name="Ahrendt S."/>
            <person name="Andreopoulos W."/>
            <person name="Barry K."/>
            <person name="Beard J."/>
            <person name="Benny G.L."/>
            <person name="Blankenship S."/>
            <person name="Bonito G."/>
            <person name="Cuomo C."/>
            <person name="Desiro A."/>
            <person name="Gervers K.A."/>
            <person name="Hundley H."/>
            <person name="Kuo A."/>
            <person name="LaButti K."/>
            <person name="Lang B.F."/>
            <person name="Lipzen A."/>
            <person name="O'Donnell K."/>
            <person name="Pangilinan J."/>
            <person name="Reynolds N."/>
            <person name="Sandor L."/>
            <person name="Smith M.E."/>
            <person name="Tsang A."/>
            <person name="Grigoriev I.V."/>
            <person name="Stajich J.E."/>
            <person name="Spatafora J.W."/>
        </authorList>
    </citation>
    <scope>NUCLEOTIDE SEQUENCE</scope>
    <source>
        <strain evidence="3">RSA 2281</strain>
    </source>
</reference>
<sequence length="190" mass="22080">MIILFILFFFCLLCFFSHRIFSCVVSLPSDNTYYVFFPSKLLSIIHLLQPPKLFDIVLCCLYPLVIHAIGLLLSRHPCLASQFVVYLCCSTSFILIDLAHTLTRSHIIHIQFFIMTWCPRIIHGVILYYPHHKKCFGRILADRSVFCQIRPNSAKSYVVLSASLTHGCTLPWSVFDVDECLYQDCFFHYN</sequence>
<evidence type="ECO:0000256" key="1">
    <source>
        <dbReference type="SAM" id="Phobius"/>
    </source>
</evidence>
<protein>
    <submittedName>
        <fullName evidence="3">Uncharacterized protein</fullName>
    </submittedName>
</protein>
<proteinExistence type="predicted"/>
<reference evidence="3" key="2">
    <citation type="submission" date="2023-02" db="EMBL/GenBank/DDBJ databases">
        <authorList>
            <consortium name="DOE Joint Genome Institute"/>
            <person name="Mondo S.J."/>
            <person name="Chang Y."/>
            <person name="Wang Y."/>
            <person name="Ahrendt S."/>
            <person name="Andreopoulos W."/>
            <person name="Barry K."/>
            <person name="Beard J."/>
            <person name="Benny G.L."/>
            <person name="Blankenship S."/>
            <person name="Bonito G."/>
            <person name="Cuomo C."/>
            <person name="Desiro A."/>
            <person name="Gervers K.A."/>
            <person name="Hundley H."/>
            <person name="Kuo A."/>
            <person name="LaButti K."/>
            <person name="Lang B.F."/>
            <person name="Lipzen A."/>
            <person name="O'Donnell K."/>
            <person name="Pangilinan J."/>
            <person name="Reynolds N."/>
            <person name="Sandor L."/>
            <person name="Smith M.W."/>
            <person name="Tsang A."/>
            <person name="Grigoriev I.V."/>
            <person name="Stajich J.E."/>
            <person name="Spatafora J.W."/>
        </authorList>
    </citation>
    <scope>NUCLEOTIDE SEQUENCE</scope>
    <source>
        <strain evidence="3">RSA 2281</strain>
    </source>
</reference>
<feature type="chain" id="PRO_5041981215" evidence="2">
    <location>
        <begin position="23"/>
        <end position="190"/>
    </location>
</feature>